<organism evidence="1 2">
    <name type="scientific">Ceratodon purpureus</name>
    <name type="common">Fire moss</name>
    <name type="synonym">Dicranum purpureum</name>
    <dbReference type="NCBI Taxonomy" id="3225"/>
    <lineage>
        <taxon>Eukaryota</taxon>
        <taxon>Viridiplantae</taxon>
        <taxon>Streptophyta</taxon>
        <taxon>Embryophyta</taxon>
        <taxon>Bryophyta</taxon>
        <taxon>Bryophytina</taxon>
        <taxon>Bryopsida</taxon>
        <taxon>Dicranidae</taxon>
        <taxon>Pseudoditrichales</taxon>
        <taxon>Ditrichaceae</taxon>
        <taxon>Ceratodon</taxon>
    </lineage>
</organism>
<reference evidence="1" key="1">
    <citation type="submission" date="2020-06" db="EMBL/GenBank/DDBJ databases">
        <title>WGS assembly of Ceratodon purpureus strain R40.</title>
        <authorList>
            <person name="Carey S.B."/>
            <person name="Jenkins J."/>
            <person name="Shu S."/>
            <person name="Lovell J.T."/>
            <person name="Sreedasyam A."/>
            <person name="Maumus F."/>
            <person name="Tiley G.P."/>
            <person name="Fernandez-Pozo N."/>
            <person name="Barry K."/>
            <person name="Chen C."/>
            <person name="Wang M."/>
            <person name="Lipzen A."/>
            <person name="Daum C."/>
            <person name="Saski C.A."/>
            <person name="Payton A.C."/>
            <person name="Mcbreen J.C."/>
            <person name="Conrad R.E."/>
            <person name="Kollar L.M."/>
            <person name="Olsson S."/>
            <person name="Huttunen S."/>
            <person name="Landis J.B."/>
            <person name="Wickett N.J."/>
            <person name="Johnson M.G."/>
            <person name="Rensing S.A."/>
            <person name="Grimwood J."/>
            <person name="Schmutz J."/>
            <person name="Mcdaniel S.F."/>
        </authorList>
    </citation>
    <scope>NUCLEOTIDE SEQUENCE</scope>
    <source>
        <strain evidence="1">R40</strain>
    </source>
</reference>
<accession>A0A8T0HYP0</accession>
<feature type="non-terminal residue" evidence="1">
    <location>
        <position position="77"/>
    </location>
</feature>
<proteinExistence type="predicted"/>
<gene>
    <name evidence="1" type="ORF">KC19_5G031700</name>
</gene>
<dbReference type="EMBL" id="CM026425">
    <property type="protein sequence ID" value="KAG0575799.1"/>
    <property type="molecule type" value="Genomic_DNA"/>
</dbReference>
<keyword evidence="2" id="KW-1185">Reference proteome</keyword>
<comment type="caution">
    <text evidence="1">The sequence shown here is derived from an EMBL/GenBank/DDBJ whole genome shotgun (WGS) entry which is preliminary data.</text>
</comment>
<sequence length="77" mass="8323">CICATVGGGLGTSPSFFFHLLGKHSSVFTCSFSRVWMCDALGLWRGTSHCIAGPSSIQYPISHWRWRGGWVKCGGGD</sequence>
<protein>
    <submittedName>
        <fullName evidence="1">Uncharacterized protein</fullName>
    </submittedName>
</protein>
<feature type="non-terminal residue" evidence="1">
    <location>
        <position position="1"/>
    </location>
</feature>
<name>A0A8T0HYP0_CERPU</name>
<dbReference type="AlphaFoldDB" id="A0A8T0HYP0"/>
<evidence type="ECO:0000313" key="2">
    <source>
        <dbReference type="Proteomes" id="UP000822688"/>
    </source>
</evidence>
<evidence type="ECO:0000313" key="1">
    <source>
        <dbReference type="EMBL" id="KAG0575799.1"/>
    </source>
</evidence>
<dbReference type="Proteomes" id="UP000822688">
    <property type="component" value="Chromosome 5"/>
</dbReference>